<keyword evidence="5" id="KW-1185">Reference proteome</keyword>
<protein>
    <submittedName>
        <fullName evidence="4">BON domain-containing protein</fullName>
    </submittedName>
</protein>
<proteinExistence type="predicted"/>
<evidence type="ECO:0000313" key="5">
    <source>
        <dbReference type="Proteomes" id="UP000501408"/>
    </source>
</evidence>
<keyword evidence="1 2" id="KW-0732">Signal</keyword>
<dbReference type="PANTHER" id="PTHR34606">
    <property type="entry name" value="BON DOMAIN-CONTAINING PROTEIN"/>
    <property type="match status" value="1"/>
</dbReference>
<feature type="domain" description="BON" evidence="3">
    <location>
        <begin position="109"/>
        <end position="176"/>
    </location>
</feature>
<dbReference type="PROSITE" id="PS51257">
    <property type="entry name" value="PROKAR_LIPOPROTEIN"/>
    <property type="match status" value="1"/>
</dbReference>
<evidence type="ECO:0000256" key="1">
    <source>
        <dbReference type="ARBA" id="ARBA00022729"/>
    </source>
</evidence>
<dbReference type="RefSeq" id="WP_069586584.1">
    <property type="nucleotide sequence ID" value="NZ_CP050266.1"/>
</dbReference>
<evidence type="ECO:0000259" key="3">
    <source>
        <dbReference type="PROSITE" id="PS50914"/>
    </source>
</evidence>
<gene>
    <name evidence="4" type="ORF">HBA18_02195</name>
</gene>
<evidence type="ECO:0000313" key="4">
    <source>
        <dbReference type="EMBL" id="QIR05291.1"/>
    </source>
</evidence>
<dbReference type="PROSITE" id="PS50914">
    <property type="entry name" value="BON"/>
    <property type="match status" value="1"/>
</dbReference>
<evidence type="ECO:0000256" key="2">
    <source>
        <dbReference type="SAM" id="SignalP"/>
    </source>
</evidence>
<accession>A0ABX6K139</accession>
<dbReference type="InterPro" id="IPR007055">
    <property type="entry name" value="BON_dom"/>
</dbReference>
<name>A0ABX6K139_SALCS</name>
<dbReference type="Proteomes" id="UP000501408">
    <property type="component" value="Chromosome 1"/>
</dbReference>
<dbReference type="InterPro" id="IPR051686">
    <property type="entry name" value="Lipoprotein_DolP"/>
</dbReference>
<dbReference type="InterPro" id="IPR014004">
    <property type="entry name" value="Transpt-assoc_nodulatn_dom_bac"/>
</dbReference>
<sequence>MRVLLTVLLAFTLQACSAVYSSDPRTTGEEWQDTQIGLNTAGIVNKPPFRNKIRAKAAAFQGQVLLVGQSADPALTEEFVARIRALDNVDVVYNQIRQAPMLGLADISTDSWLTTRVKAALVADDTLRSVNIKVVTEAREVFLLGAVTQAQADKAADIARNIRGVNQVIKAFQYTDQR</sequence>
<dbReference type="EMBL" id="CP050266">
    <property type="protein sequence ID" value="QIR05291.1"/>
    <property type="molecule type" value="Genomic_DNA"/>
</dbReference>
<feature type="chain" id="PRO_5045972900" evidence="2">
    <location>
        <begin position="18"/>
        <end position="178"/>
    </location>
</feature>
<dbReference type="SMART" id="SM00749">
    <property type="entry name" value="BON"/>
    <property type="match status" value="1"/>
</dbReference>
<dbReference type="Pfam" id="PF04972">
    <property type="entry name" value="BON"/>
    <property type="match status" value="1"/>
</dbReference>
<reference evidence="4 5" key="1">
    <citation type="submission" date="2020-03" db="EMBL/GenBank/DDBJ databases">
        <title>Genome mining reveals the biosynthetic pathways of PHA and ectoines of the halophilic strain Salinivibrio costicola M318 isolated from fermented shrimp paste.</title>
        <authorList>
            <person name="Doan T.V."/>
            <person name="Tran L.T."/>
            <person name="Trieu T.A."/>
            <person name="Nguyen Q.V."/>
            <person name="Quach T.N."/>
            <person name="Phi T.Q."/>
            <person name="Kumar S."/>
        </authorList>
    </citation>
    <scope>NUCLEOTIDE SEQUENCE [LARGE SCALE GENOMIC DNA]</scope>
    <source>
        <strain evidence="4 5">M318</strain>
    </source>
</reference>
<feature type="signal peptide" evidence="2">
    <location>
        <begin position="1"/>
        <end position="17"/>
    </location>
</feature>
<organism evidence="4 5">
    <name type="scientific">Salinivibrio costicola</name>
    <name type="common">Vibrio costicola</name>
    <dbReference type="NCBI Taxonomy" id="51367"/>
    <lineage>
        <taxon>Bacteria</taxon>
        <taxon>Pseudomonadati</taxon>
        <taxon>Pseudomonadota</taxon>
        <taxon>Gammaproteobacteria</taxon>
        <taxon>Vibrionales</taxon>
        <taxon>Vibrionaceae</taxon>
        <taxon>Salinivibrio</taxon>
    </lineage>
</organism>
<dbReference type="PANTHER" id="PTHR34606:SF4">
    <property type="entry name" value="OUTER MEMBRANE LIPOPROTEIN DOLP"/>
    <property type="match status" value="1"/>
</dbReference>